<name>A0A9E7R7S9_9EURY</name>
<keyword evidence="3 7" id="KW-0694">RNA-binding</keyword>
<protein>
    <recommendedName>
        <fullName evidence="6 7">Small ribosomal subunit protein eS4</fullName>
    </recommendedName>
</protein>
<evidence type="ECO:0000256" key="5">
    <source>
        <dbReference type="ARBA" id="ARBA00023274"/>
    </source>
</evidence>
<accession>A0A9E7R7S9</accession>
<dbReference type="GO" id="GO:0019843">
    <property type="term" value="F:rRNA binding"/>
    <property type="evidence" value="ECO:0007669"/>
    <property type="project" value="UniProtKB-KW"/>
</dbReference>
<dbReference type="GO" id="GO:0006412">
    <property type="term" value="P:translation"/>
    <property type="evidence" value="ECO:0007669"/>
    <property type="project" value="UniProtKB-UniRule"/>
</dbReference>
<dbReference type="Pfam" id="PF00900">
    <property type="entry name" value="Ribosomal_S4e"/>
    <property type="match status" value="1"/>
</dbReference>
<dbReference type="AlphaFoldDB" id="A0A9E7R7S9"/>
<proteinExistence type="inferred from homology"/>
<organism evidence="12 13">
    <name type="scientific">Salinirubellus salinus</name>
    <dbReference type="NCBI Taxonomy" id="1364945"/>
    <lineage>
        <taxon>Archaea</taxon>
        <taxon>Methanobacteriati</taxon>
        <taxon>Methanobacteriota</taxon>
        <taxon>Stenosarchaea group</taxon>
        <taxon>Halobacteria</taxon>
        <taxon>Halobacteriales</taxon>
        <taxon>Natronomonadaceae</taxon>
        <taxon>Salinirubellus</taxon>
    </lineage>
</organism>
<sequence length="251" mass="27382">MTRHQKRLSVPKSWPIERKTNTFTVKADAGPHGEAGVPLLILLRDVLGYVDTRKEARYALGQDSVLVNGKAVSDEERPIGMFDIVAFAAREEFYRVFPDEGGRLALSPIDEDSAGSKLGKVVGKQQVGDGVYQLTLHDGQTLTTEEGAYSPKDSIVVDNETAEVVAHFPYEEGALVTAVAGTHAGEIGEIEEITVTASSSPNNVRVETDDGWFETVEDYVVVIDENFTSDEDGETVETEDLSDESEEVTEE</sequence>
<dbReference type="InterPro" id="IPR000876">
    <property type="entry name" value="Ribosomal_eS4"/>
</dbReference>
<dbReference type="GO" id="GO:0003735">
    <property type="term" value="F:structural constituent of ribosome"/>
    <property type="evidence" value="ECO:0007669"/>
    <property type="project" value="InterPro"/>
</dbReference>
<dbReference type="InterPro" id="IPR013845">
    <property type="entry name" value="Ribosomal_eS4_central_region"/>
</dbReference>
<dbReference type="EMBL" id="CP104003">
    <property type="protein sequence ID" value="UWM56679.1"/>
    <property type="molecule type" value="Genomic_DNA"/>
</dbReference>
<evidence type="ECO:0000256" key="8">
    <source>
        <dbReference type="PROSITE-ProRule" id="PRU00182"/>
    </source>
</evidence>
<evidence type="ECO:0000256" key="6">
    <source>
        <dbReference type="ARBA" id="ARBA00035272"/>
    </source>
</evidence>
<dbReference type="Pfam" id="PF08071">
    <property type="entry name" value="RS4NT"/>
    <property type="match status" value="1"/>
</dbReference>
<dbReference type="InterPro" id="IPR014722">
    <property type="entry name" value="Rib_uL2_dom2"/>
</dbReference>
<dbReference type="Gene3D" id="3.10.290.10">
    <property type="entry name" value="RNA-binding S4 domain"/>
    <property type="match status" value="1"/>
</dbReference>
<dbReference type="InterPro" id="IPR013843">
    <property type="entry name" value="Ribosomal_eS4_N"/>
</dbReference>
<dbReference type="PANTHER" id="PTHR11581:SF0">
    <property type="entry name" value="SMALL RIBOSOMAL SUBUNIT PROTEIN ES4"/>
    <property type="match status" value="1"/>
</dbReference>
<evidence type="ECO:0000256" key="3">
    <source>
        <dbReference type="ARBA" id="ARBA00022884"/>
    </source>
</evidence>
<dbReference type="GeneID" id="74942829"/>
<dbReference type="HAMAP" id="MF_00485">
    <property type="entry name" value="Ribosomal_eS4"/>
    <property type="match status" value="1"/>
</dbReference>
<evidence type="ECO:0000256" key="9">
    <source>
        <dbReference type="SAM" id="MobiDB-lite"/>
    </source>
</evidence>
<dbReference type="CDD" id="cd06087">
    <property type="entry name" value="KOW_RPS4"/>
    <property type="match status" value="1"/>
</dbReference>
<evidence type="ECO:0000256" key="7">
    <source>
        <dbReference type="HAMAP-Rule" id="MF_00485"/>
    </source>
</evidence>
<dbReference type="InterPro" id="IPR038237">
    <property type="entry name" value="Ribosomal_eS4_central_sf"/>
</dbReference>
<keyword evidence="2 8" id="KW-0699">rRNA-binding</keyword>
<dbReference type="PROSITE" id="PS00528">
    <property type="entry name" value="RIBOSOMAL_S4E"/>
    <property type="match status" value="1"/>
</dbReference>
<evidence type="ECO:0000256" key="2">
    <source>
        <dbReference type="ARBA" id="ARBA00022730"/>
    </source>
</evidence>
<dbReference type="InterPro" id="IPR018199">
    <property type="entry name" value="Ribosomal_eS4_N_CS"/>
</dbReference>
<dbReference type="Gene3D" id="2.30.30.30">
    <property type="match status" value="1"/>
</dbReference>
<keyword evidence="5 7" id="KW-0687">Ribonucleoprotein</keyword>
<feature type="domain" description="Small ribosomal subunit protein eS4 N-terminal" evidence="11">
    <location>
        <begin position="2"/>
        <end position="32"/>
    </location>
</feature>
<evidence type="ECO:0000259" key="10">
    <source>
        <dbReference type="Pfam" id="PF00900"/>
    </source>
</evidence>
<reference evidence="12" key="1">
    <citation type="submission" date="2022-09" db="EMBL/GenBank/DDBJ databases">
        <title>Diverse halophilic archaea isolated from saline environments.</title>
        <authorList>
            <person name="Cui H.-L."/>
        </authorList>
    </citation>
    <scope>NUCLEOTIDE SEQUENCE</scope>
    <source>
        <strain evidence="12">ZS-35-S2</strain>
    </source>
</reference>
<dbReference type="PROSITE" id="PS50889">
    <property type="entry name" value="S4"/>
    <property type="match status" value="1"/>
</dbReference>
<dbReference type="InterPro" id="IPR036986">
    <property type="entry name" value="S4_RNA-bd_sf"/>
</dbReference>
<evidence type="ECO:0000259" key="11">
    <source>
        <dbReference type="Pfam" id="PF08071"/>
    </source>
</evidence>
<dbReference type="Gene3D" id="2.40.50.740">
    <property type="match status" value="1"/>
</dbReference>
<feature type="region of interest" description="Disordered" evidence="9">
    <location>
        <begin position="227"/>
        <end position="251"/>
    </location>
</feature>
<dbReference type="PANTHER" id="PTHR11581">
    <property type="entry name" value="30S/40S RIBOSOMAL PROTEIN S4"/>
    <property type="match status" value="1"/>
</dbReference>
<comment type="similarity">
    <text evidence="1 7">Belongs to the eukaryotic ribosomal protein eS4 family.</text>
</comment>
<dbReference type="SUPFAM" id="SSF55174">
    <property type="entry name" value="Alpha-L RNA-binding motif"/>
    <property type="match status" value="1"/>
</dbReference>
<evidence type="ECO:0000313" key="12">
    <source>
        <dbReference type="EMBL" id="UWM56679.1"/>
    </source>
</evidence>
<keyword evidence="13" id="KW-1185">Reference proteome</keyword>
<dbReference type="KEGG" id="ssai:N0B31_10365"/>
<keyword evidence="4 7" id="KW-0689">Ribosomal protein</keyword>
<dbReference type="NCBIfam" id="NF003312">
    <property type="entry name" value="PRK04313.1"/>
    <property type="match status" value="1"/>
</dbReference>
<evidence type="ECO:0000313" key="13">
    <source>
        <dbReference type="Proteomes" id="UP001057580"/>
    </source>
</evidence>
<evidence type="ECO:0000256" key="1">
    <source>
        <dbReference type="ARBA" id="ARBA00007500"/>
    </source>
</evidence>
<dbReference type="GO" id="GO:0022627">
    <property type="term" value="C:cytosolic small ribosomal subunit"/>
    <property type="evidence" value="ECO:0007669"/>
    <property type="project" value="TreeGrafter"/>
</dbReference>
<dbReference type="PIRSF" id="PIRSF002116">
    <property type="entry name" value="Ribosomal_S4"/>
    <property type="match status" value="1"/>
</dbReference>
<evidence type="ECO:0000256" key="4">
    <source>
        <dbReference type="ARBA" id="ARBA00022980"/>
    </source>
</evidence>
<dbReference type="Proteomes" id="UP001057580">
    <property type="component" value="Chromosome"/>
</dbReference>
<gene>
    <name evidence="7" type="primary">rps4e</name>
    <name evidence="12" type="ORF">N0B31_10365</name>
</gene>
<dbReference type="InterPro" id="IPR041982">
    <property type="entry name" value="Ribosomal_eS4_KOW"/>
</dbReference>
<dbReference type="RefSeq" id="WP_260643793.1">
    <property type="nucleotide sequence ID" value="NZ_CP104003.1"/>
</dbReference>
<feature type="domain" description="Small ribosomal subunit protein eS4 central region" evidence="10">
    <location>
        <begin position="91"/>
        <end position="163"/>
    </location>
</feature>